<dbReference type="AlphaFoldDB" id="A0AA52EH75"/>
<protein>
    <submittedName>
        <fullName evidence="1">Uncharacterized protein</fullName>
    </submittedName>
</protein>
<keyword evidence="2" id="KW-1185">Reference proteome</keyword>
<name>A0AA52EH75_9PROT</name>
<reference evidence="1" key="1">
    <citation type="submission" date="2023-04" db="EMBL/GenBank/DDBJ databases">
        <title>Complete genome sequence of Temperatibacter marinus.</title>
        <authorList>
            <person name="Rong J.-C."/>
            <person name="Yi M.-L."/>
            <person name="Zhao Q."/>
        </authorList>
    </citation>
    <scope>NUCLEOTIDE SEQUENCE</scope>
    <source>
        <strain evidence="1">NBRC 110045</strain>
    </source>
</reference>
<sequence length="239" mass="26194">MNNNELNSHIHVVTSKINDNKLENNIYDTALKDTQDVAITQLNPRSFEAGTTTNVVCFLADGLPAEPSSLRVLSGTFTSLDTGQVYPTEGVLISDPEEYSQFDVLSSPLPLGDYTISILLGPTGKGKTKYRLTSTNFVSVTPEIPIRISTITPNTVTQTSLKETNFLINGLNLDKIQTSIGFYLTNPAYKFQFVGPLTAKSSRVRYASALTPEPGTYRVLARNRDGNIVYSISNMTITE</sequence>
<dbReference type="EMBL" id="CP123872">
    <property type="protein sequence ID" value="WND02249.1"/>
    <property type="molecule type" value="Genomic_DNA"/>
</dbReference>
<evidence type="ECO:0000313" key="1">
    <source>
        <dbReference type="EMBL" id="WND02249.1"/>
    </source>
</evidence>
<accession>A0AA52EH75</accession>
<organism evidence="1 2">
    <name type="scientific">Temperatibacter marinus</name>
    <dbReference type="NCBI Taxonomy" id="1456591"/>
    <lineage>
        <taxon>Bacteria</taxon>
        <taxon>Pseudomonadati</taxon>
        <taxon>Pseudomonadota</taxon>
        <taxon>Alphaproteobacteria</taxon>
        <taxon>Kordiimonadales</taxon>
        <taxon>Temperatibacteraceae</taxon>
        <taxon>Temperatibacter</taxon>
    </lineage>
</organism>
<gene>
    <name evidence="1" type="ORF">QGN29_11875</name>
</gene>
<dbReference type="RefSeq" id="WP_310798085.1">
    <property type="nucleotide sequence ID" value="NZ_CP123872.1"/>
</dbReference>
<proteinExistence type="predicted"/>
<evidence type="ECO:0000313" key="2">
    <source>
        <dbReference type="Proteomes" id="UP001268683"/>
    </source>
</evidence>
<dbReference type="KEGG" id="tmk:QGN29_11875"/>
<dbReference type="Proteomes" id="UP001268683">
    <property type="component" value="Chromosome"/>
</dbReference>